<dbReference type="GeneID" id="20214891"/>
<evidence type="ECO:0000256" key="5">
    <source>
        <dbReference type="ARBA" id="ARBA00023242"/>
    </source>
</evidence>
<dbReference type="EMBL" id="KB095959">
    <property type="protein sequence ID" value="ESO09299.1"/>
    <property type="molecule type" value="Genomic_DNA"/>
</dbReference>
<dbReference type="EnsemblMetazoa" id="HelroT73487">
    <property type="protein sequence ID" value="HelroP73487"/>
    <property type="gene ID" value="HelroG73487"/>
</dbReference>
<dbReference type="FunFam" id="3.90.228.10:FF:000008">
    <property type="entry name" value="Poly [ADP-ribose] polymerase"/>
    <property type="match status" value="1"/>
</dbReference>
<dbReference type="EC" id="2.4.2.-" evidence="6"/>
<evidence type="ECO:0000313" key="8">
    <source>
        <dbReference type="EMBL" id="ESO09299.1"/>
    </source>
</evidence>
<sequence>SKYASVSFTNSLSSCSIIKILQIERVQNPIMFKQYAVGRDAMIKYYKSNPSVQVERRLWHGTGSDTIQAITAEGFNRSYSGKNATCYGNGSYFAKHFSYSANKTYSRPDLNGHKHVFQCLVLTGEFAKGSEGLKAPPMKTNQTKYDSTVDDVSHPHIFVVYNDTYAYPEYIITFV</sequence>
<protein>
    <recommendedName>
        <fullName evidence="6">Poly [ADP-ribose] polymerase</fullName>
        <shortName evidence="6">PARP</shortName>
        <ecNumber evidence="6">2.4.2.-</ecNumber>
    </recommendedName>
</protein>
<reference evidence="9" key="3">
    <citation type="submission" date="2015-06" db="UniProtKB">
        <authorList>
            <consortium name="EnsemblMetazoa"/>
        </authorList>
    </citation>
    <scope>IDENTIFICATION</scope>
</reference>
<feature type="domain" description="PARP catalytic" evidence="7">
    <location>
        <begin position="1"/>
        <end position="175"/>
    </location>
</feature>
<evidence type="ECO:0000256" key="1">
    <source>
        <dbReference type="ARBA" id="ARBA00004123"/>
    </source>
</evidence>
<reference evidence="8 10" key="2">
    <citation type="journal article" date="2013" name="Nature">
        <title>Insights into bilaterian evolution from three spiralian genomes.</title>
        <authorList>
            <person name="Simakov O."/>
            <person name="Marletaz F."/>
            <person name="Cho S.J."/>
            <person name="Edsinger-Gonzales E."/>
            <person name="Havlak P."/>
            <person name="Hellsten U."/>
            <person name="Kuo D.H."/>
            <person name="Larsson T."/>
            <person name="Lv J."/>
            <person name="Arendt D."/>
            <person name="Savage R."/>
            <person name="Osoegawa K."/>
            <person name="de Jong P."/>
            <person name="Grimwood J."/>
            <person name="Chapman J.A."/>
            <person name="Shapiro H."/>
            <person name="Aerts A."/>
            <person name="Otillar R.P."/>
            <person name="Terry A.Y."/>
            <person name="Boore J.L."/>
            <person name="Grigoriev I.V."/>
            <person name="Lindberg D.R."/>
            <person name="Seaver E.C."/>
            <person name="Weisblat D.A."/>
            <person name="Putnam N.H."/>
            <person name="Rokhsar D.S."/>
        </authorList>
    </citation>
    <scope>NUCLEOTIDE SEQUENCE</scope>
</reference>
<dbReference type="GO" id="GO:0003714">
    <property type="term" value="F:transcription corepressor activity"/>
    <property type="evidence" value="ECO:0000318"/>
    <property type="project" value="GO_Central"/>
</dbReference>
<dbReference type="eggNOG" id="KOG2633">
    <property type="taxonomic scope" value="Eukaryota"/>
</dbReference>
<dbReference type="GO" id="GO:0003950">
    <property type="term" value="F:NAD+ poly-ADP-ribosyltransferase activity"/>
    <property type="evidence" value="ECO:0007669"/>
    <property type="project" value="UniProtKB-UniRule"/>
</dbReference>
<evidence type="ECO:0000256" key="4">
    <source>
        <dbReference type="ARBA" id="ARBA00023027"/>
    </source>
</evidence>
<dbReference type="Pfam" id="PF00644">
    <property type="entry name" value="PARP"/>
    <property type="match status" value="1"/>
</dbReference>
<dbReference type="STRING" id="6412.T1G1E3"/>
<evidence type="ECO:0000256" key="2">
    <source>
        <dbReference type="ARBA" id="ARBA00022676"/>
    </source>
</evidence>
<dbReference type="PROSITE" id="PS51059">
    <property type="entry name" value="PARP_CATALYTIC"/>
    <property type="match status" value="1"/>
</dbReference>
<dbReference type="InParanoid" id="T1G1E3"/>
<dbReference type="CDD" id="cd01439">
    <property type="entry name" value="TCCD_inducible_PARP_like"/>
    <property type="match status" value="1"/>
</dbReference>
<dbReference type="HOGENOM" id="CLU_014825_3_0_1"/>
<keyword evidence="2 6" id="KW-0328">Glycosyltransferase</keyword>
<accession>T1G1E3</accession>
<dbReference type="KEGG" id="hro:HELRODRAFT_73487"/>
<dbReference type="GO" id="GO:0005634">
    <property type="term" value="C:nucleus"/>
    <property type="evidence" value="ECO:0000318"/>
    <property type="project" value="GO_Central"/>
</dbReference>
<evidence type="ECO:0000313" key="9">
    <source>
        <dbReference type="EnsemblMetazoa" id="HelroP73487"/>
    </source>
</evidence>
<evidence type="ECO:0000256" key="3">
    <source>
        <dbReference type="ARBA" id="ARBA00022679"/>
    </source>
</evidence>
<dbReference type="RefSeq" id="XP_009012392.1">
    <property type="nucleotide sequence ID" value="XM_009014144.1"/>
</dbReference>
<evidence type="ECO:0000313" key="10">
    <source>
        <dbReference type="Proteomes" id="UP000015101"/>
    </source>
</evidence>
<dbReference type="OMA" id="IQYSAND"/>
<dbReference type="AlphaFoldDB" id="T1G1E3"/>
<keyword evidence="4 6" id="KW-0520">NAD</keyword>
<evidence type="ECO:0000256" key="6">
    <source>
        <dbReference type="RuleBase" id="RU362114"/>
    </source>
</evidence>
<dbReference type="Gene3D" id="3.90.228.10">
    <property type="match status" value="1"/>
</dbReference>
<gene>
    <name evidence="9" type="primary">20214891</name>
    <name evidence="8" type="ORF">HELRODRAFT_73487</name>
</gene>
<name>T1G1E3_HELRO</name>
<dbReference type="OrthoDB" id="406099at2759"/>
<evidence type="ECO:0000259" key="7">
    <source>
        <dbReference type="PROSITE" id="PS51059"/>
    </source>
</evidence>
<keyword evidence="5" id="KW-0539">Nucleus</keyword>
<dbReference type="EMBL" id="AMQM01002928">
    <property type="status" value="NOT_ANNOTATED_CDS"/>
    <property type="molecule type" value="Genomic_DNA"/>
</dbReference>
<dbReference type="InterPro" id="IPR052056">
    <property type="entry name" value="Mono-ARTD/PARP"/>
</dbReference>
<dbReference type="GO" id="GO:0005737">
    <property type="term" value="C:cytoplasm"/>
    <property type="evidence" value="ECO:0000318"/>
    <property type="project" value="GO_Central"/>
</dbReference>
<dbReference type="PANTHER" id="PTHR14453:SF67">
    <property type="entry name" value="POLY [ADP-RIBOSE] POLYMERASE"/>
    <property type="match status" value="1"/>
</dbReference>
<dbReference type="PANTHER" id="PTHR14453">
    <property type="entry name" value="PARP/ZINC FINGER CCCH TYPE DOMAIN CONTAINING PROTEIN"/>
    <property type="match status" value="1"/>
</dbReference>
<keyword evidence="3 6" id="KW-0808">Transferase</keyword>
<proteinExistence type="predicted"/>
<dbReference type="CTD" id="20214891"/>
<dbReference type="SUPFAM" id="SSF56399">
    <property type="entry name" value="ADP-ribosylation"/>
    <property type="match status" value="1"/>
</dbReference>
<organism evidence="9 10">
    <name type="scientific">Helobdella robusta</name>
    <name type="common">Californian leech</name>
    <dbReference type="NCBI Taxonomy" id="6412"/>
    <lineage>
        <taxon>Eukaryota</taxon>
        <taxon>Metazoa</taxon>
        <taxon>Spiralia</taxon>
        <taxon>Lophotrochozoa</taxon>
        <taxon>Annelida</taxon>
        <taxon>Clitellata</taxon>
        <taxon>Hirudinea</taxon>
        <taxon>Rhynchobdellida</taxon>
        <taxon>Glossiphoniidae</taxon>
        <taxon>Helobdella</taxon>
    </lineage>
</organism>
<keyword evidence="10" id="KW-1185">Reference proteome</keyword>
<reference evidence="10" key="1">
    <citation type="submission" date="2012-12" db="EMBL/GenBank/DDBJ databases">
        <authorList>
            <person name="Hellsten U."/>
            <person name="Grimwood J."/>
            <person name="Chapman J.A."/>
            <person name="Shapiro H."/>
            <person name="Aerts A."/>
            <person name="Otillar R.P."/>
            <person name="Terry A.Y."/>
            <person name="Boore J.L."/>
            <person name="Simakov O."/>
            <person name="Marletaz F."/>
            <person name="Cho S.-J."/>
            <person name="Edsinger-Gonzales E."/>
            <person name="Havlak P."/>
            <person name="Kuo D.-H."/>
            <person name="Larsson T."/>
            <person name="Lv J."/>
            <person name="Arendt D."/>
            <person name="Savage R."/>
            <person name="Osoegawa K."/>
            <person name="de Jong P."/>
            <person name="Lindberg D.R."/>
            <person name="Seaver E.C."/>
            <person name="Weisblat D.A."/>
            <person name="Putnam N.H."/>
            <person name="Grigoriev I.V."/>
            <person name="Rokhsar D.S."/>
        </authorList>
    </citation>
    <scope>NUCLEOTIDE SEQUENCE</scope>
</reference>
<dbReference type="Proteomes" id="UP000015101">
    <property type="component" value="Unassembled WGS sequence"/>
</dbReference>
<dbReference type="InterPro" id="IPR012317">
    <property type="entry name" value="Poly(ADP-ribose)pol_cat_dom"/>
</dbReference>
<dbReference type="GO" id="GO:0010629">
    <property type="term" value="P:negative regulation of gene expression"/>
    <property type="evidence" value="ECO:0000318"/>
    <property type="project" value="GO_Central"/>
</dbReference>
<comment type="subcellular location">
    <subcellularLocation>
        <location evidence="1">Nucleus</location>
    </subcellularLocation>
</comment>